<accession>G3VJZ6</accession>
<dbReference type="Ensembl" id="ENSSHAT00000003537.2">
    <property type="protein sequence ID" value="ENSSHAP00000003501.2"/>
    <property type="gene ID" value="ENSSHAG00000003075.2"/>
</dbReference>
<dbReference type="PRINTS" id="PR02051">
    <property type="entry name" value="PROTEINF175"/>
</dbReference>
<dbReference type="PANTHER" id="PTHR31728:SF2">
    <property type="entry name" value="BRCA1-A COMPLEX SUBUNIT ABRAXAS 1"/>
    <property type="match status" value="1"/>
</dbReference>
<dbReference type="AlphaFoldDB" id="G3VJZ6"/>
<evidence type="ECO:0000256" key="1">
    <source>
        <dbReference type="ARBA" id="ARBA00004123"/>
    </source>
</evidence>
<evidence type="ECO:0000256" key="12">
    <source>
        <dbReference type="SAM" id="Coils"/>
    </source>
</evidence>
<dbReference type="GO" id="GO:0006281">
    <property type="term" value="P:DNA repair"/>
    <property type="evidence" value="ECO:0007669"/>
    <property type="project" value="UniProtKB-KW"/>
</dbReference>
<dbReference type="PRINTS" id="PR02052">
    <property type="entry name" value="ABRAXAS"/>
</dbReference>
<evidence type="ECO:0000313" key="15">
    <source>
        <dbReference type="Ensembl" id="ENSSHAP00000003501.2"/>
    </source>
</evidence>
<sequence length="357" mass="39949">MASEEISATLSGVMLSTLAVQHVNSNLDTEGFLLGEMTEADSQLSDAQVLRTVVIQRYIACIQLFSFYNSSGEVNEQALEKIILGCEKNVIGWYKLRHNSDPVITFRERILHKNLQQHLSNQGLVFLLLTSSTVTKSCSTHRFDYVLHRLQEGLFHKVPLVVVNLATSEQQTYNTMPGPCRSAGFLRSIHTYSSEIFDEDGALRKVQKMNELCATVQEELKEMCTQVFDSEQSLEKVMQDINKLKEELAAKRPKPVISGRSGDLGTEENVSICPSQGPLHSCVVCLEGKQTASKCCTTEHNVSQVSELTESPHLAEKETKCKVKRKSLEGENPDFEKERPLKKVEVSEPESQSPKND</sequence>
<comment type="similarity">
    <text evidence="2">Belongs to the FAM175 family. Abraxas subfamily.</text>
</comment>
<feature type="region of interest" description="Disordered" evidence="13">
    <location>
        <begin position="320"/>
        <end position="357"/>
    </location>
</feature>
<keyword evidence="8" id="KW-0234">DNA repair</keyword>
<organism evidence="15 16">
    <name type="scientific">Sarcophilus harrisii</name>
    <name type="common">Tasmanian devil</name>
    <name type="synonym">Sarcophilus laniarius</name>
    <dbReference type="NCBI Taxonomy" id="9305"/>
    <lineage>
        <taxon>Eukaryota</taxon>
        <taxon>Metazoa</taxon>
        <taxon>Chordata</taxon>
        <taxon>Craniata</taxon>
        <taxon>Vertebrata</taxon>
        <taxon>Euteleostomi</taxon>
        <taxon>Mammalia</taxon>
        <taxon>Metatheria</taxon>
        <taxon>Dasyuromorphia</taxon>
        <taxon>Dasyuridae</taxon>
        <taxon>Sarcophilus</taxon>
    </lineage>
</organism>
<comment type="subcellular location">
    <subcellularLocation>
        <location evidence="1">Nucleus</location>
    </subcellularLocation>
</comment>
<evidence type="ECO:0000313" key="16">
    <source>
        <dbReference type="Proteomes" id="UP000007648"/>
    </source>
</evidence>
<evidence type="ECO:0000256" key="11">
    <source>
        <dbReference type="ARBA" id="ARBA00030777"/>
    </source>
</evidence>
<dbReference type="STRING" id="9305.ENSSHAP00000003501"/>
<reference evidence="15" key="3">
    <citation type="submission" date="2025-09" db="UniProtKB">
        <authorList>
            <consortium name="Ensembl"/>
        </authorList>
    </citation>
    <scope>IDENTIFICATION</scope>
</reference>
<dbReference type="GO" id="GO:0070536">
    <property type="term" value="P:protein K63-linked deubiquitination"/>
    <property type="evidence" value="ECO:0007669"/>
    <property type="project" value="TreeGrafter"/>
</dbReference>
<dbReference type="eggNOG" id="ENOG502QVCD">
    <property type="taxonomic scope" value="Eukaryota"/>
</dbReference>
<dbReference type="InterPro" id="IPR023238">
    <property type="entry name" value="FAM175"/>
</dbReference>
<keyword evidence="7 12" id="KW-0175">Coiled coil</keyword>
<evidence type="ECO:0000256" key="8">
    <source>
        <dbReference type="ARBA" id="ARBA00023204"/>
    </source>
</evidence>
<evidence type="ECO:0000256" key="7">
    <source>
        <dbReference type="ARBA" id="ARBA00023054"/>
    </source>
</evidence>
<evidence type="ECO:0000256" key="13">
    <source>
        <dbReference type="SAM" id="MobiDB-lite"/>
    </source>
</evidence>
<feature type="coiled-coil region" evidence="12">
    <location>
        <begin position="206"/>
        <end position="251"/>
    </location>
</feature>
<dbReference type="GeneTree" id="ENSGT00530000063424"/>
<evidence type="ECO:0000256" key="4">
    <source>
        <dbReference type="ARBA" id="ARBA00022553"/>
    </source>
</evidence>
<keyword evidence="9" id="KW-0539">Nucleus</keyword>
<dbReference type="GO" id="GO:0005634">
    <property type="term" value="C:nucleus"/>
    <property type="evidence" value="ECO:0007669"/>
    <property type="project" value="UniProtKB-SubCell"/>
</dbReference>
<evidence type="ECO:0000256" key="6">
    <source>
        <dbReference type="ARBA" id="ARBA00022853"/>
    </source>
</evidence>
<dbReference type="GO" id="GO:0008017">
    <property type="term" value="F:microtubule binding"/>
    <property type="evidence" value="ECO:0007669"/>
    <property type="project" value="TreeGrafter"/>
</dbReference>
<dbReference type="GO" id="GO:0008608">
    <property type="term" value="P:attachment of spindle microtubules to kinetochore"/>
    <property type="evidence" value="ECO:0007669"/>
    <property type="project" value="TreeGrafter"/>
</dbReference>
<feature type="compositionally biased region" description="Basic and acidic residues" evidence="13">
    <location>
        <begin position="320"/>
        <end position="346"/>
    </location>
</feature>
<dbReference type="InterPro" id="IPR023239">
    <property type="entry name" value="BRISC_Abraxas1"/>
</dbReference>
<dbReference type="PANTHER" id="PTHR31728">
    <property type="entry name" value="ABRAXAS FAMILY MEMBER"/>
    <property type="match status" value="1"/>
</dbReference>
<evidence type="ECO:0000256" key="5">
    <source>
        <dbReference type="ARBA" id="ARBA00022763"/>
    </source>
</evidence>
<dbReference type="InParanoid" id="G3VJZ6"/>
<evidence type="ECO:0000256" key="10">
    <source>
        <dbReference type="ARBA" id="ARBA00030629"/>
    </source>
</evidence>
<reference evidence="15 16" key="1">
    <citation type="journal article" date="2011" name="Proc. Natl. Acad. Sci. U.S.A.">
        <title>Genetic diversity and population structure of the endangered marsupial Sarcophilus harrisii (Tasmanian devil).</title>
        <authorList>
            <person name="Miller W."/>
            <person name="Hayes V.M."/>
            <person name="Ratan A."/>
            <person name="Petersen D.C."/>
            <person name="Wittekindt N.E."/>
            <person name="Miller J."/>
            <person name="Walenz B."/>
            <person name="Knight J."/>
            <person name="Qi J."/>
            <person name="Zhao F."/>
            <person name="Wang Q."/>
            <person name="Bedoya-Reina O.C."/>
            <person name="Katiyar N."/>
            <person name="Tomsho L.P."/>
            <person name="Kasson L.M."/>
            <person name="Hardie R.A."/>
            <person name="Woodbridge P."/>
            <person name="Tindall E.A."/>
            <person name="Bertelsen M.F."/>
            <person name="Dixon D."/>
            <person name="Pyecroft S."/>
            <person name="Helgen K.M."/>
            <person name="Lesk A.M."/>
            <person name="Pringle T.H."/>
            <person name="Patterson N."/>
            <person name="Zhang Y."/>
            <person name="Kreiss A."/>
            <person name="Woods G.M."/>
            <person name="Jones M.E."/>
            <person name="Schuster S.C."/>
        </authorList>
    </citation>
    <scope>NUCLEOTIDE SEQUENCE [LARGE SCALE GENOMIC DNA]</scope>
</reference>
<dbReference type="GO" id="GO:0006325">
    <property type="term" value="P:chromatin organization"/>
    <property type="evidence" value="ECO:0007669"/>
    <property type="project" value="UniProtKB-KW"/>
</dbReference>
<name>G3VJZ6_SARHA</name>
<keyword evidence="16" id="KW-1185">Reference proteome</keyword>
<reference evidence="15" key="2">
    <citation type="submission" date="2025-08" db="UniProtKB">
        <authorList>
            <consortium name="Ensembl"/>
        </authorList>
    </citation>
    <scope>IDENTIFICATION</scope>
</reference>
<evidence type="ECO:0000259" key="14">
    <source>
        <dbReference type="PROSITE" id="PS50249"/>
    </source>
</evidence>
<keyword evidence="4" id="KW-0597">Phosphoprotein</keyword>
<dbReference type="HOGENOM" id="CLU_056671_0_1_1"/>
<protein>
    <recommendedName>
        <fullName evidence="3">BRCA1-A complex subunit Abraxas 1</fullName>
    </recommendedName>
    <alternativeName>
        <fullName evidence="11">Coiled-coil domain-containing protein 98</fullName>
    </alternativeName>
    <alternativeName>
        <fullName evidence="10">Protein FAM175A</fullName>
    </alternativeName>
</protein>
<proteinExistence type="inferred from homology"/>
<gene>
    <name evidence="15" type="primary">LOC100924963</name>
</gene>
<keyword evidence="5" id="KW-0227">DNA damage</keyword>
<keyword evidence="6" id="KW-0156">Chromatin regulator</keyword>
<dbReference type="GO" id="GO:0090307">
    <property type="term" value="P:mitotic spindle assembly"/>
    <property type="evidence" value="ECO:0007669"/>
    <property type="project" value="TreeGrafter"/>
</dbReference>
<evidence type="ECO:0000256" key="2">
    <source>
        <dbReference type="ARBA" id="ARBA00007890"/>
    </source>
</evidence>
<feature type="domain" description="MPN" evidence="14">
    <location>
        <begin position="7"/>
        <end position="149"/>
    </location>
</feature>
<dbReference type="Proteomes" id="UP000007648">
    <property type="component" value="Unassembled WGS sequence"/>
</dbReference>
<dbReference type="PROSITE" id="PS50249">
    <property type="entry name" value="MPN"/>
    <property type="match status" value="1"/>
</dbReference>
<dbReference type="InterPro" id="IPR037518">
    <property type="entry name" value="MPN"/>
</dbReference>
<dbReference type="GO" id="GO:0031593">
    <property type="term" value="F:polyubiquitin modification-dependent protein binding"/>
    <property type="evidence" value="ECO:0007669"/>
    <property type="project" value="TreeGrafter"/>
</dbReference>
<evidence type="ECO:0000256" key="3">
    <source>
        <dbReference type="ARBA" id="ARBA00013672"/>
    </source>
</evidence>
<evidence type="ECO:0000256" key="9">
    <source>
        <dbReference type="ARBA" id="ARBA00023242"/>
    </source>
</evidence>
<dbReference type="Pfam" id="PF21125">
    <property type="entry name" value="MPN_2A_DUB_like"/>
    <property type="match status" value="1"/>
</dbReference>